<dbReference type="PhylomeDB" id="T1JAZ0"/>
<evidence type="ECO:0000256" key="2">
    <source>
        <dbReference type="ARBA" id="ARBA00022737"/>
    </source>
</evidence>
<feature type="compositionally biased region" description="Gly residues" evidence="8">
    <location>
        <begin position="881"/>
        <end position="891"/>
    </location>
</feature>
<dbReference type="GO" id="GO:0043161">
    <property type="term" value="P:proteasome-mediated ubiquitin-dependent protein catabolic process"/>
    <property type="evidence" value="ECO:0007669"/>
    <property type="project" value="TreeGrafter"/>
</dbReference>
<dbReference type="HOGENOM" id="CLU_002505_2_0_1"/>
<feature type="compositionally biased region" description="Pro residues" evidence="8">
    <location>
        <begin position="496"/>
        <end position="512"/>
    </location>
</feature>
<feature type="compositionally biased region" description="Low complexity" evidence="8">
    <location>
        <begin position="682"/>
        <end position="706"/>
    </location>
</feature>
<dbReference type="Proteomes" id="UP000014500">
    <property type="component" value="Unassembled WGS sequence"/>
</dbReference>
<feature type="repeat" description="NHL" evidence="6">
    <location>
        <begin position="1311"/>
        <end position="1354"/>
    </location>
</feature>
<feature type="compositionally biased region" description="Low complexity" evidence="8">
    <location>
        <begin position="927"/>
        <end position="943"/>
    </location>
</feature>
<name>T1JAZ0_STRMM</name>
<keyword evidence="11" id="KW-1185">Reference proteome</keyword>
<feature type="compositionally biased region" description="Basic and acidic residues" evidence="8">
    <location>
        <begin position="1104"/>
        <end position="1114"/>
    </location>
</feature>
<feature type="compositionally biased region" description="Low complexity" evidence="8">
    <location>
        <begin position="991"/>
        <end position="1001"/>
    </location>
</feature>
<feature type="compositionally biased region" description="Basic and acidic residues" evidence="8">
    <location>
        <begin position="336"/>
        <end position="349"/>
    </location>
</feature>
<keyword evidence="4" id="KW-0862">Zinc</keyword>
<feature type="compositionally biased region" description="Basic and acidic residues" evidence="8">
    <location>
        <begin position="916"/>
        <end position="925"/>
    </location>
</feature>
<dbReference type="FunFam" id="2.120.10.30:FF:000013">
    <property type="entry name" value="E3 ubiquitin-protein ligase TRIM71"/>
    <property type="match status" value="1"/>
</dbReference>
<dbReference type="EnsemblMetazoa" id="SMAR010917-RA">
    <property type="protein sequence ID" value="SMAR010917-PA"/>
    <property type="gene ID" value="SMAR010917"/>
</dbReference>
<feature type="repeat" description="NHL" evidence="6">
    <location>
        <begin position="1217"/>
        <end position="1260"/>
    </location>
</feature>
<sequence>MAGQVGTVNPQLNTAGITGQSAWGQLDQLLTCAICLDRFRNPKLLPCQHTFCMDPCLEGLIDYIRRQIKCPECRAEHRIPYQGIQGYPTNVTLMRFLELHFEVTGETPDLTPTVKERCGVCSEKAYLTQCGHCDKKVCPDCKDAHVDILKREISRINNQVRRGLHRLQDALGQADKSVGQLQLNCANVTQEAEDIFRRLHKALNDREETIKNEVQALLQSELRNLTQLKENLEIEVNNIQSNCDLTEKHVNDSEEWEDVELVDYKETFLKTLEFVRNFDPDQAEFNARLKLHTGTEPELLLQNIAHLGDLTVNCPHIPTTNTPANNQNLMRSKSDHRLATQMHRQEEQQRGYLGVGHRYGSGHSSDTESRQDNNTGGYRRPEDGERFGRGRYGRDVDGSWRREDDVTSSSYRSRFGRDDALREGSDPEAVSGRSVRFARTEQTDAPPPRERLFDIEDTVRGPMSGIARFLDSPVVVRRIQQNEQRAQKKLDDKKNPPAPAPAPTPVPVPQPVQPTTQTTPARKTQRQLSEDEIDRIKAQNKGSTTTTTTTTAVATTTTTTTTTTDVRPVVKRVNALQKTEEPSESGPQQQQQPKRKTGSRHDDANTDAASKATARQTSRDTESSHPGPSRQTSRDADFKTPPSTPRKLSVDSTKSDATESEGSVAARKRFFTRQSSDGSKVTTSKTPSISESSKSQSQSSNSSGSDTDTDKANSAATPVVAPTVNEVRGLEYPNYNRFRKALDSHSQDTQDDPVTKGRLKSSTPARRAVDAASNASSSTDGSPARSAISTKSEEDAPRARTSSFRSTKPEVRSPSVRESVEKPKFVSRFLPRQPTTESNKSSSESDSDSDDEEAKEAARDASIHALLARSALARRESATGSGTGAGTGTGTGTRSLYGNRANDDTLARKSTSSSYLRDKDTDTVADRYSSLASRYSQSRRSSSNLADDDKDDNTSSRYGSSYASRYLSRSKSSAAVGSERDPSPEVERSGRSTGSSTSAGADRYRKESRFSALRRNRIGRSRSSHDIASRDDDDDDDQVAPAPSSVYTPASTYRSPRFDPLPEIARSRSHHALLRDLSPDDGTSASAISSWAKYLKNKYGGRTGARDETRESPRESVVVANLPRNPYGRSFERGADKESDDSGDENKNFDLNTTTFENPRTAYLQKRRIIMTIGKRGSEPGNFTWPRDVAVGPDNCVVIGDSSNHRVQLFDSCGRFLKEFGSYGNAEGEFDCLAGVTVNRIGQFIISDRYNHRIQVFDPSGRFLRSFGSQGSTDGRLSYPWGIGTDSLGFIYVCDKENHRVQVFQSDGTFVGKFGSLGDKVGQLEHPHYIAMSNTNKVYISDGNNHRIQVFDVNGRIITSFGSEGTEEGQFKYPRGVAVDDQGYVIVGDSGNNRIQIFTSEGVFLRAFGSWGSGDGEFKGLEGVAATLMASKALVLRCRSGTPLLYALIIIVTRRAKQRLRSGSCRLVAFAYAYNEQRPLTCILV</sequence>
<feature type="region of interest" description="Disordered" evidence="8">
    <location>
        <begin position="1100"/>
        <end position="1154"/>
    </location>
</feature>
<dbReference type="SUPFAM" id="SSF101898">
    <property type="entry name" value="NHL repeat"/>
    <property type="match status" value="1"/>
</dbReference>
<organism evidence="10 11">
    <name type="scientific">Strigamia maritima</name>
    <name type="common">European centipede</name>
    <name type="synonym">Geophilus maritimus</name>
    <dbReference type="NCBI Taxonomy" id="126957"/>
    <lineage>
        <taxon>Eukaryota</taxon>
        <taxon>Metazoa</taxon>
        <taxon>Ecdysozoa</taxon>
        <taxon>Arthropoda</taxon>
        <taxon>Myriapoda</taxon>
        <taxon>Chilopoda</taxon>
        <taxon>Pleurostigmophora</taxon>
        <taxon>Geophilomorpha</taxon>
        <taxon>Linotaeniidae</taxon>
        <taxon>Strigamia</taxon>
    </lineage>
</organism>
<reference evidence="10" key="2">
    <citation type="submission" date="2015-02" db="UniProtKB">
        <authorList>
            <consortium name="EnsemblMetazoa"/>
        </authorList>
    </citation>
    <scope>IDENTIFICATION</scope>
</reference>
<dbReference type="GO" id="GO:0008270">
    <property type="term" value="F:zinc ion binding"/>
    <property type="evidence" value="ECO:0007669"/>
    <property type="project" value="UniProtKB-KW"/>
</dbReference>
<dbReference type="InterPro" id="IPR001841">
    <property type="entry name" value="Znf_RING"/>
</dbReference>
<feature type="repeat" description="NHL" evidence="6">
    <location>
        <begin position="1173"/>
        <end position="1213"/>
    </location>
</feature>
<feature type="region of interest" description="Disordered" evidence="8">
    <location>
        <begin position="483"/>
        <end position="1061"/>
    </location>
</feature>
<dbReference type="GO" id="GO:0061630">
    <property type="term" value="F:ubiquitin protein ligase activity"/>
    <property type="evidence" value="ECO:0007669"/>
    <property type="project" value="TreeGrafter"/>
</dbReference>
<dbReference type="PANTHER" id="PTHR24104">
    <property type="entry name" value="E3 UBIQUITIN-PROTEIN LIGASE NHLRC1-RELATED"/>
    <property type="match status" value="1"/>
</dbReference>
<protein>
    <recommendedName>
        <fullName evidence="9">RING-type domain-containing protein</fullName>
    </recommendedName>
</protein>
<keyword evidence="2" id="KW-0677">Repeat</keyword>
<feature type="domain" description="RING-type" evidence="9">
    <location>
        <begin position="32"/>
        <end position="74"/>
    </location>
</feature>
<feature type="compositionally biased region" description="Basic and acidic residues" evidence="8">
    <location>
        <begin position="379"/>
        <end position="405"/>
    </location>
</feature>
<feature type="region of interest" description="Disordered" evidence="8">
    <location>
        <begin position="336"/>
        <end position="451"/>
    </location>
</feature>
<reference evidence="11" key="1">
    <citation type="submission" date="2011-05" db="EMBL/GenBank/DDBJ databases">
        <authorList>
            <person name="Richards S.R."/>
            <person name="Qu J."/>
            <person name="Jiang H."/>
            <person name="Jhangiani S.N."/>
            <person name="Agravi P."/>
            <person name="Goodspeed R."/>
            <person name="Gross S."/>
            <person name="Mandapat C."/>
            <person name="Jackson L."/>
            <person name="Mathew T."/>
            <person name="Pu L."/>
            <person name="Thornton R."/>
            <person name="Saada N."/>
            <person name="Wilczek-Boney K.B."/>
            <person name="Lee S."/>
            <person name="Kovar C."/>
            <person name="Wu Y."/>
            <person name="Scherer S.E."/>
            <person name="Worley K.C."/>
            <person name="Muzny D.M."/>
            <person name="Gibbs R."/>
        </authorList>
    </citation>
    <scope>NUCLEOTIDE SEQUENCE</scope>
    <source>
        <strain evidence="11">Brora</strain>
    </source>
</reference>
<dbReference type="Pfam" id="PF01436">
    <property type="entry name" value="NHL"/>
    <property type="match status" value="5"/>
</dbReference>
<dbReference type="OMA" id="EEYIHRY"/>
<dbReference type="Pfam" id="PF00097">
    <property type="entry name" value="zf-C3HC4"/>
    <property type="match status" value="1"/>
</dbReference>
<evidence type="ECO:0000256" key="4">
    <source>
        <dbReference type="ARBA" id="ARBA00022833"/>
    </source>
</evidence>
<keyword evidence="3 5" id="KW-0863">Zinc-finger</keyword>
<evidence type="ECO:0000259" key="9">
    <source>
        <dbReference type="PROSITE" id="PS50089"/>
    </source>
</evidence>
<feature type="compositionally biased region" description="Polar residues" evidence="8">
    <location>
        <begin position="1045"/>
        <end position="1054"/>
    </location>
</feature>
<dbReference type="SUPFAM" id="SSF57850">
    <property type="entry name" value="RING/U-box"/>
    <property type="match status" value="1"/>
</dbReference>
<dbReference type="EMBL" id="JH432007">
    <property type="status" value="NOT_ANNOTATED_CDS"/>
    <property type="molecule type" value="Genomic_DNA"/>
</dbReference>
<dbReference type="eggNOG" id="KOG2177">
    <property type="taxonomic scope" value="Eukaryota"/>
</dbReference>
<accession>T1JAZ0</accession>
<dbReference type="FunFam" id="2.120.10.30:FF:000037">
    <property type="entry name" value="Uncharacterized protein, isoform E"/>
    <property type="match status" value="1"/>
</dbReference>
<dbReference type="PROSITE" id="PS50089">
    <property type="entry name" value="ZF_RING_2"/>
    <property type="match status" value="1"/>
</dbReference>
<dbReference type="GO" id="GO:0000209">
    <property type="term" value="P:protein polyubiquitination"/>
    <property type="evidence" value="ECO:0007669"/>
    <property type="project" value="TreeGrafter"/>
</dbReference>
<dbReference type="InterPro" id="IPR001258">
    <property type="entry name" value="NHL_repeat"/>
</dbReference>
<dbReference type="SMART" id="SM00184">
    <property type="entry name" value="RING"/>
    <property type="match status" value="2"/>
</dbReference>
<dbReference type="InterPro" id="IPR018957">
    <property type="entry name" value="Znf_C3HC4_RING-type"/>
</dbReference>
<feature type="compositionally biased region" description="Acidic residues" evidence="8">
    <location>
        <begin position="845"/>
        <end position="854"/>
    </location>
</feature>
<dbReference type="InterPro" id="IPR011042">
    <property type="entry name" value="6-blade_b-propeller_TolB-like"/>
</dbReference>
<dbReference type="PANTHER" id="PTHR24104:SF47">
    <property type="entry name" value="E3 UBIQUITIN-PROTEIN LIGASE NHLRC1"/>
    <property type="match status" value="1"/>
</dbReference>
<feature type="compositionally biased region" description="Polar residues" evidence="8">
    <location>
        <begin position="672"/>
        <end position="681"/>
    </location>
</feature>
<dbReference type="PROSITE" id="PS51125">
    <property type="entry name" value="NHL"/>
    <property type="match status" value="5"/>
</dbReference>
<dbReference type="InterPro" id="IPR013083">
    <property type="entry name" value="Znf_RING/FYVE/PHD"/>
</dbReference>
<feature type="compositionally biased region" description="Basic and acidic residues" evidence="8">
    <location>
        <begin position="438"/>
        <end position="451"/>
    </location>
</feature>
<feature type="compositionally biased region" description="Basic and acidic residues" evidence="8">
    <location>
        <begin position="415"/>
        <end position="425"/>
    </location>
</feature>
<feature type="repeat" description="NHL" evidence="6">
    <location>
        <begin position="1358"/>
        <end position="1401"/>
    </location>
</feature>
<feature type="compositionally biased region" description="Basic residues" evidence="8">
    <location>
        <begin position="1012"/>
        <end position="1022"/>
    </location>
</feature>
<proteinExistence type="predicted"/>
<evidence type="ECO:0000256" key="7">
    <source>
        <dbReference type="SAM" id="Coils"/>
    </source>
</evidence>
<feature type="compositionally biased region" description="Low complexity" evidence="8">
    <location>
        <begin position="955"/>
        <end position="975"/>
    </location>
</feature>
<keyword evidence="1" id="KW-0479">Metal-binding</keyword>
<evidence type="ECO:0000313" key="11">
    <source>
        <dbReference type="Proteomes" id="UP000014500"/>
    </source>
</evidence>
<evidence type="ECO:0000256" key="3">
    <source>
        <dbReference type="ARBA" id="ARBA00022771"/>
    </source>
</evidence>
<dbReference type="STRING" id="126957.T1JAZ0"/>
<dbReference type="Gene3D" id="3.30.40.10">
    <property type="entry name" value="Zinc/RING finger domain, C3HC4 (zinc finger)"/>
    <property type="match status" value="1"/>
</dbReference>
<dbReference type="Gene3D" id="2.120.10.30">
    <property type="entry name" value="TolB, C-terminal domain"/>
    <property type="match status" value="2"/>
</dbReference>
<feature type="compositionally biased region" description="Basic and acidic residues" evidence="8">
    <location>
        <begin position="978"/>
        <end position="990"/>
    </location>
</feature>
<feature type="coiled-coil region" evidence="7">
    <location>
        <begin position="211"/>
        <end position="249"/>
    </location>
</feature>
<evidence type="ECO:0000256" key="8">
    <source>
        <dbReference type="SAM" id="MobiDB-lite"/>
    </source>
</evidence>
<evidence type="ECO:0000256" key="5">
    <source>
        <dbReference type="PROSITE-ProRule" id="PRU00175"/>
    </source>
</evidence>
<dbReference type="FunFam" id="3.30.40.10:FF:000185">
    <property type="entry name" value="RING finger protein nhl-1"/>
    <property type="match status" value="1"/>
</dbReference>
<dbReference type="InterPro" id="IPR050952">
    <property type="entry name" value="TRIM-NHL_E3_ligases"/>
</dbReference>
<evidence type="ECO:0000256" key="1">
    <source>
        <dbReference type="ARBA" id="ARBA00022723"/>
    </source>
</evidence>
<evidence type="ECO:0000313" key="10">
    <source>
        <dbReference type="EnsemblMetazoa" id="SMAR010917-PA"/>
    </source>
</evidence>
<dbReference type="CDD" id="cd16524">
    <property type="entry name" value="RING-HC_NHL-1-like"/>
    <property type="match status" value="1"/>
</dbReference>
<feature type="compositionally biased region" description="Low complexity" evidence="8">
    <location>
        <begin position="544"/>
        <end position="564"/>
    </location>
</feature>
<dbReference type="CDD" id="cd14954">
    <property type="entry name" value="NHL_TRIM71_like"/>
    <property type="match status" value="1"/>
</dbReference>
<evidence type="ECO:0000256" key="6">
    <source>
        <dbReference type="PROSITE-ProRule" id="PRU00504"/>
    </source>
</evidence>
<keyword evidence="7" id="KW-0175">Coiled coil</keyword>
<feature type="repeat" description="NHL" evidence="6">
    <location>
        <begin position="1264"/>
        <end position="1307"/>
    </location>
</feature>
<feature type="compositionally biased region" description="Basic and acidic residues" evidence="8">
    <location>
        <begin position="485"/>
        <end position="495"/>
    </location>
</feature>